<dbReference type="AlphaFoldDB" id="A0AAN7PYY1"/>
<organism evidence="1 2">
    <name type="scientific">Aquatica leii</name>
    <dbReference type="NCBI Taxonomy" id="1421715"/>
    <lineage>
        <taxon>Eukaryota</taxon>
        <taxon>Metazoa</taxon>
        <taxon>Ecdysozoa</taxon>
        <taxon>Arthropoda</taxon>
        <taxon>Hexapoda</taxon>
        <taxon>Insecta</taxon>
        <taxon>Pterygota</taxon>
        <taxon>Neoptera</taxon>
        <taxon>Endopterygota</taxon>
        <taxon>Coleoptera</taxon>
        <taxon>Polyphaga</taxon>
        <taxon>Elateriformia</taxon>
        <taxon>Elateroidea</taxon>
        <taxon>Lampyridae</taxon>
        <taxon>Luciolinae</taxon>
        <taxon>Aquatica</taxon>
    </lineage>
</organism>
<keyword evidence="2" id="KW-1185">Reference proteome</keyword>
<protein>
    <submittedName>
        <fullName evidence="1">Uncharacterized protein</fullName>
    </submittedName>
</protein>
<gene>
    <name evidence="1" type="ORF">RN001_014914</name>
</gene>
<dbReference type="Proteomes" id="UP001353858">
    <property type="component" value="Unassembled WGS sequence"/>
</dbReference>
<dbReference type="EMBL" id="JARPUR010000007">
    <property type="protein sequence ID" value="KAK4872885.1"/>
    <property type="molecule type" value="Genomic_DNA"/>
</dbReference>
<reference evidence="2" key="1">
    <citation type="submission" date="2023-01" db="EMBL/GenBank/DDBJ databases">
        <title>Key to firefly adult light organ development and bioluminescence: homeobox transcription factors regulate luciferase expression and transportation to peroxisome.</title>
        <authorList>
            <person name="Fu X."/>
        </authorList>
    </citation>
    <scope>NUCLEOTIDE SEQUENCE [LARGE SCALE GENOMIC DNA]</scope>
</reference>
<name>A0AAN7PYY1_9COLE</name>
<proteinExistence type="predicted"/>
<evidence type="ECO:0000313" key="1">
    <source>
        <dbReference type="EMBL" id="KAK4872885.1"/>
    </source>
</evidence>
<accession>A0AAN7PYY1</accession>
<evidence type="ECO:0000313" key="2">
    <source>
        <dbReference type="Proteomes" id="UP001353858"/>
    </source>
</evidence>
<comment type="caution">
    <text evidence="1">The sequence shown here is derived from an EMBL/GenBank/DDBJ whole genome shotgun (WGS) entry which is preliminary data.</text>
</comment>
<sequence length="206" mass="24163">MTIIGEKMTTLETSLDITFDAEANTALLRYNLRNQKTIKYLKKWQNKKKKNKKKKGIHVVENQNGIVDNVIKNERVYISDNSFCCENTKFDLELQMHKLQINSTPTKNKHKKKFTKAIEKPENILENTNAIENFMTEFIVYLEELKKKKVEYKGMVMLKRSCDVSENGVKILSAEITEQDRLESSIVLGESQEYFQTLRDTFTYEM</sequence>